<dbReference type="GO" id="GO:0072583">
    <property type="term" value="P:clathrin-dependent endocytosis"/>
    <property type="evidence" value="ECO:0007669"/>
    <property type="project" value="InterPro"/>
</dbReference>
<dbReference type="SUPFAM" id="SSF89009">
    <property type="entry name" value="GAT-like domain"/>
    <property type="match status" value="1"/>
</dbReference>
<dbReference type="Gene3D" id="1.25.40.90">
    <property type="match status" value="1"/>
</dbReference>
<gene>
    <name evidence="3" type="ORF">BCV72DRAFT_304591</name>
</gene>
<dbReference type="Gene3D" id="1.20.58.150">
    <property type="entry name" value="ANTH domain"/>
    <property type="match status" value="1"/>
</dbReference>
<dbReference type="GO" id="GO:0032050">
    <property type="term" value="F:clathrin heavy chain binding"/>
    <property type="evidence" value="ECO:0007669"/>
    <property type="project" value="TreeGrafter"/>
</dbReference>
<dbReference type="PANTHER" id="PTHR22951">
    <property type="entry name" value="CLATHRIN ASSEMBLY PROTEIN"/>
    <property type="match status" value="1"/>
</dbReference>
<dbReference type="VEuPathDB" id="FungiDB:BCV72DRAFT_304591"/>
<evidence type="ECO:0000259" key="2">
    <source>
        <dbReference type="PROSITE" id="PS50942"/>
    </source>
</evidence>
<protein>
    <submittedName>
        <fullName evidence="3">GAT-like domain-containing protein</fullName>
    </submittedName>
</protein>
<name>A0A1X0R6A8_RHIZD</name>
<dbReference type="SUPFAM" id="SSF48464">
    <property type="entry name" value="ENTH/VHS domain"/>
    <property type="match status" value="1"/>
</dbReference>
<evidence type="ECO:0000313" key="3">
    <source>
        <dbReference type="EMBL" id="ORE07506.1"/>
    </source>
</evidence>
<feature type="transmembrane region" description="Helical" evidence="1">
    <location>
        <begin position="46"/>
        <end position="65"/>
    </location>
</feature>
<dbReference type="GO" id="GO:0005546">
    <property type="term" value="F:phosphatidylinositol-4,5-bisphosphate binding"/>
    <property type="evidence" value="ECO:0007669"/>
    <property type="project" value="TreeGrafter"/>
</dbReference>
<dbReference type="InterPro" id="IPR045192">
    <property type="entry name" value="AP180-like"/>
</dbReference>
<dbReference type="PROSITE" id="PS50942">
    <property type="entry name" value="ENTH"/>
    <property type="match status" value="1"/>
</dbReference>
<organism evidence="3">
    <name type="scientific">Rhizopus microsporus var. microsporus</name>
    <dbReference type="NCBI Taxonomy" id="86635"/>
    <lineage>
        <taxon>Eukaryota</taxon>
        <taxon>Fungi</taxon>
        <taxon>Fungi incertae sedis</taxon>
        <taxon>Mucoromycota</taxon>
        <taxon>Mucoromycotina</taxon>
        <taxon>Mucoromycetes</taxon>
        <taxon>Mucorales</taxon>
        <taxon>Mucorineae</taxon>
        <taxon>Rhizopodaceae</taxon>
        <taxon>Rhizopus</taxon>
    </lineage>
</organism>
<dbReference type="PANTHER" id="PTHR22951:SF5">
    <property type="entry name" value="PHOSPHATIDYLINOSITOL-BINDING CLATHRIN ASSEMBLY PROTEIN LAP"/>
    <property type="match status" value="1"/>
</dbReference>
<proteinExistence type="predicted"/>
<keyword evidence="1" id="KW-0472">Membrane</keyword>
<dbReference type="SMART" id="SM00273">
    <property type="entry name" value="ENTH"/>
    <property type="match status" value="1"/>
</dbReference>
<reference evidence="3" key="1">
    <citation type="journal article" date="2016" name="Proc. Natl. Acad. Sci. U.S.A.">
        <title>Lipid metabolic changes in an early divergent fungus govern the establishment of a mutualistic symbiosis with endobacteria.</title>
        <authorList>
            <person name="Lastovetsky O.A."/>
            <person name="Gaspar M.L."/>
            <person name="Mondo S.J."/>
            <person name="LaButti K.M."/>
            <person name="Sandor L."/>
            <person name="Grigoriev I.V."/>
            <person name="Henry S.A."/>
            <person name="Pawlowska T.E."/>
        </authorList>
    </citation>
    <scope>NUCLEOTIDE SEQUENCE [LARGE SCALE GENOMIC DNA]</scope>
    <source>
        <strain evidence="3">ATCC 52814</strain>
    </source>
</reference>
<dbReference type="GO" id="GO:0000149">
    <property type="term" value="F:SNARE binding"/>
    <property type="evidence" value="ECO:0007669"/>
    <property type="project" value="TreeGrafter"/>
</dbReference>
<accession>A0A1X0R6A8</accession>
<dbReference type="InterPro" id="IPR014712">
    <property type="entry name" value="ANTH_dom_sf"/>
</dbReference>
<dbReference type="GO" id="GO:0006900">
    <property type="term" value="P:vesicle budding from membrane"/>
    <property type="evidence" value="ECO:0007669"/>
    <property type="project" value="TreeGrafter"/>
</dbReference>
<dbReference type="GO" id="GO:0048268">
    <property type="term" value="P:clathrin coat assembly"/>
    <property type="evidence" value="ECO:0007669"/>
    <property type="project" value="InterPro"/>
</dbReference>
<dbReference type="InterPro" id="IPR011417">
    <property type="entry name" value="ANTH_dom"/>
</dbReference>
<keyword evidence="1" id="KW-0812">Transmembrane</keyword>
<dbReference type="Pfam" id="PF07651">
    <property type="entry name" value="ANTH"/>
    <property type="match status" value="1"/>
</dbReference>
<keyword evidence="1" id="KW-1133">Transmembrane helix</keyword>
<feature type="domain" description="ENTH" evidence="2">
    <location>
        <begin position="1"/>
        <end position="128"/>
    </location>
</feature>
<dbReference type="AlphaFoldDB" id="A0A1X0R6A8"/>
<dbReference type="Proteomes" id="UP000242414">
    <property type="component" value="Unassembled WGS sequence"/>
</dbReference>
<dbReference type="GO" id="GO:0005905">
    <property type="term" value="C:clathrin-coated pit"/>
    <property type="evidence" value="ECO:0007669"/>
    <property type="project" value="TreeGrafter"/>
</dbReference>
<evidence type="ECO:0000256" key="1">
    <source>
        <dbReference type="PROSITE-ProRule" id="PRU00243"/>
    </source>
</evidence>
<dbReference type="GO" id="GO:0005545">
    <property type="term" value="F:1-phosphatidylinositol binding"/>
    <property type="evidence" value="ECO:0007669"/>
    <property type="project" value="InterPro"/>
</dbReference>
<sequence length="380" mass="43446">METAVRKATRLEYRPPKQKHLITLRNITLESPSSIEKMLKLLEKRLGEGYWIITFKVLIILHYLIREGNTQKVAEAICMRRPQTFDISKIKNKKLAKILVPGTIQNIYLYKTYLDRRVTAVGESQIDYTKSGTFRRLALSEGLFEETIKLQQLLACALSCKFCLNEGDPAISLFAYRLVIEDIFNLFQAVNESIINILEHYFEMTKSDALMSIELYKTFSTETQSVTEFFNAARPYEGALEMKLPPLNHAPTTLIDTLKDYIEELDKPSPEITHQDTTGVNPKPFPPRLNLPTDNNPFAALDLPPTNNELPLPYMPIASPTYFPQPSSPGVSLQRRITNPFSPVYMQPTGQSQQLPYDTNPFRAMCFQDPRQDPFSSTPR</sequence>
<comment type="caution">
    <text evidence="1">Lacks conserved residue(s) required for the propagation of feature annotation.</text>
</comment>
<dbReference type="InterPro" id="IPR008942">
    <property type="entry name" value="ENTH_VHS"/>
</dbReference>
<dbReference type="GO" id="GO:0030136">
    <property type="term" value="C:clathrin-coated vesicle"/>
    <property type="evidence" value="ECO:0007669"/>
    <property type="project" value="InterPro"/>
</dbReference>
<dbReference type="CDD" id="cd16988">
    <property type="entry name" value="ANTH_N_YAP180"/>
    <property type="match status" value="1"/>
</dbReference>
<dbReference type="EMBL" id="KV921903">
    <property type="protein sequence ID" value="ORE07506.1"/>
    <property type="molecule type" value="Genomic_DNA"/>
</dbReference>
<dbReference type="InterPro" id="IPR013809">
    <property type="entry name" value="ENTH"/>
</dbReference>
<dbReference type="OrthoDB" id="44015at2759"/>